<feature type="region of interest" description="Disordered" evidence="1">
    <location>
        <begin position="78"/>
        <end position="103"/>
    </location>
</feature>
<keyword evidence="3" id="KW-1185">Reference proteome</keyword>
<evidence type="ECO:0000313" key="2">
    <source>
        <dbReference type="EMBL" id="TNN44044.1"/>
    </source>
</evidence>
<organism evidence="2 3">
    <name type="scientific">Liparis tanakae</name>
    <name type="common">Tanaka's snailfish</name>
    <dbReference type="NCBI Taxonomy" id="230148"/>
    <lineage>
        <taxon>Eukaryota</taxon>
        <taxon>Metazoa</taxon>
        <taxon>Chordata</taxon>
        <taxon>Craniata</taxon>
        <taxon>Vertebrata</taxon>
        <taxon>Euteleostomi</taxon>
        <taxon>Actinopterygii</taxon>
        <taxon>Neopterygii</taxon>
        <taxon>Teleostei</taxon>
        <taxon>Neoteleostei</taxon>
        <taxon>Acanthomorphata</taxon>
        <taxon>Eupercaria</taxon>
        <taxon>Perciformes</taxon>
        <taxon>Cottioidei</taxon>
        <taxon>Cottales</taxon>
        <taxon>Liparidae</taxon>
        <taxon>Liparis</taxon>
    </lineage>
</organism>
<gene>
    <name evidence="2" type="ORF">EYF80_045768</name>
</gene>
<dbReference type="EMBL" id="SRLO01000928">
    <property type="protein sequence ID" value="TNN44044.1"/>
    <property type="molecule type" value="Genomic_DNA"/>
</dbReference>
<evidence type="ECO:0000313" key="3">
    <source>
        <dbReference type="Proteomes" id="UP000314294"/>
    </source>
</evidence>
<evidence type="ECO:0000256" key="1">
    <source>
        <dbReference type="SAM" id="MobiDB-lite"/>
    </source>
</evidence>
<accession>A0A4Z2FTK0</accession>
<protein>
    <submittedName>
        <fullName evidence="2">Uncharacterized protein</fullName>
    </submittedName>
</protein>
<dbReference type="Proteomes" id="UP000314294">
    <property type="component" value="Unassembled WGS sequence"/>
</dbReference>
<dbReference type="AlphaFoldDB" id="A0A4Z2FTK0"/>
<name>A0A4Z2FTK0_9TELE</name>
<proteinExistence type="predicted"/>
<comment type="caution">
    <text evidence="2">The sequence shown here is derived from an EMBL/GenBank/DDBJ whole genome shotgun (WGS) entry which is preliminary data.</text>
</comment>
<reference evidence="2 3" key="1">
    <citation type="submission" date="2019-03" db="EMBL/GenBank/DDBJ databases">
        <title>First draft genome of Liparis tanakae, snailfish: a comprehensive survey of snailfish specific genes.</title>
        <authorList>
            <person name="Kim W."/>
            <person name="Song I."/>
            <person name="Jeong J.-H."/>
            <person name="Kim D."/>
            <person name="Kim S."/>
            <person name="Ryu S."/>
            <person name="Song J.Y."/>
            <person name="Lee S.K."/>
        </authorList>
    </citation>
    <scope>NUCLEOTIDE SEQUENCE [LARGE SCALE GENOMIC DNA]</scope>
    <source>
        <tissue evidence="2">Muscle</tissue>
    </source>
</reference>
<sequence>MASNGLEDWTKYVQPLTKFSLHPVLYRMFGVVKSQRTEEVGARADGWPWGCKPHLKEEIDRNYSNGKAQENRYVPLRVKDDGERGGGMAMEEGEGRHKNKEKRVLNSGDRKEGVRGLNVVFMRRGSGGIFQGWVAAAGSAQDKQAKSFYSAAAD</sequence>